<dbReference type="Proteomes" id="UP000062833">
    <property type="component" value="Chromosome"/>
</dbReference>
<evidence type="ECO:0000313" key="3">
    <source>
        <dbReference type="Proteomes" id="UP000062833"/>
    </source>
</evidence>
<reference evidence="3" key="1">
    <citation type="submission" date="2015-09" db="EMBL/GenBank/DDBJ databases">
        <title>Complete genome of Arthrobacter alpinus strain R3.8.</title>
        <authorList>
            <person name="See-Too W.S."/>
            <person name="Chan K.G."/>
        </authorList>
    </citation>
    <scope>NUCLEOTIDE SEQUENCE [LARGE SCALE GENOMIC DNA]</scope>
    <source>
        <strain evidence="3">R3.8</strain>
    </source>
</reference>
<dbReference type="KEGG" id="aaq:AOC05_09080"/>
<evidence type="ECO:0000313" key="2">
    <source>
        <dbReference type="EMBL" id="ALE94119.1"/>
    </source>
</evidence>
<sequence>MSPGEASPAGGKSTLASSSATAACVADPGAVVARLLDPSARQALTGGLVQTLDDAARQSFADAASEGAVVAVRSPEGTWQKAYGLGDPAAKTPMSEDAYQRIGSVTKTFTGTVVQQLAQDGQLKLDDPIASYAPEVPNGEAITVRMLLNMTSGLASYTRDENFMQELFSDPTKAWTPEQLLTTGLALPPLFAPGEKFNYSNTNFILLGKVVEKVTHKPFARVLDELVLTPLGLAGTSMPGGSDPYPAPHAQGFTLQGTADAVTTLVNTTSWNPTWAWTAGQMVSTAEDLLDYGRALGTGQGLLGTESQIQRLMSFPETGGYGLAVGCIDGWVGHTGELPGYNTSVFYDTNTDTTVVVAANSDIPSGSCTDSKTLPETSPTLPCMDPATRIFKAVSIALGHEFTPPPKR</sequence>
<dbReference type="GO" id="GO:0016787">
    <property type="term" value="F:hydrolase activity"/>
    <property type="evidence" value="ECO:0007669"/>
    <property type="project" value="UniProtKB-KW"/>
</dbReference>
<dbReference type="Pfam" id="PF00144">
    <property type="entry name" value="Beta-lactamase"/>
    <property type="match status" value="1"/>
</dbReference>
<protein>
    <submittedName>
        <fullName evidence="2">Serine hydrolase</fullName>
    </submittedName>
</protein>
<organism evidence="2 3">
    <name type="scientific">Arthrobacter alpinus</name>
    <dbReference type="NCBI Taxonomy" id="656366"/>
    <lineage>
        <taxon>Bacteria</taxon>
        <taxon>Bacillati</taxon>
        <taxon>Actinomycetota</taxon>
        <taxon>Actinomycetes</taxon>
        <taxon>Micrococcales</taxon>
        <taxon>Micrococcaceae</taxon>
        <taxon>Arthrobacter</taxon>
    </lineage>
</organism>
<keyword evidence="2" id="KW-0378">Hydrolase</keyword>
<evidence type="ECO:0000259" key="1">
    <source>
        <dbReference type="Pfam" id="PF00144"/>
    </source>
</evidence>
<feature type="domain" description="Beta-lactamase-related" evidence="1">
    <location>
        <begin position="53"/>
        <end position="364"/>
    </location>
</feature>
<dbReference type="AlphaFoldDB" id="A0A0M3UHA3"/>
<gene>
    <name evidence="2" type="ORF">AOC05_09080</name>
</gene>
<dbReference type="InterPro" id="IPR001466">
    <property type="entry name" value="Beta-lactam-related"/>
</dbReference>
<dbReference type="EMBL" id="CP012677">
    <property type="protein sequence ID" value="ALE94119.1"/>
    <property type="molecule type" value="Genomic_DNA"/>
</dbReference>
<proteinExistence type="predicted"/>
<accession>A0A0M3UHA3</accession>
<dbReference type="PANTHER" id="PTHR46825">
    <property type="entry name" value="D-ALANYL-D-ALANINE-CARBOXYPEPTIDASE/ENDOPEPTIDASE AMPH"/>
    <property type="match status" value="1"/>
</dbReference>
<name>A0A0M3UHA3_9MICC</name>
<dbReference type="SUPFAM" id="SSF56601">
    <property type="entry name" value="beta-lactamase/transpeptidase-like"/>
    <property type="match status" value="1"/>
</dbReference>
<dbReference type="InterPro" id="IPR050491">
    <property type="entry name" value="AmpC-like"/>
</dbReference>
<dbReference type="InterPro" id="IPR012338">
    <property type="entry name" value="Beta-lactam/transpept-like"/>
</dbReference>
<keyword evidence="3" id="KW-1185">Reference proteome</keyword>
<dbReference type="PANTHER" id="PTHR46825:SF7">
    <property type="entry name" value="D-ALANYL-D-ALANINE CARBOXYPEPTIDASE"/>
    <property type="match status" value="1"/>
</dbReference>
<dbReference type="Gene3D" id="3.40.710.10">
    <property type="entry name" value="DD-peptidase/beta-lactamase superfamily"/>
    <property type="match status" value="1"/>
</dbReference>
<dbReference type="PATRIC" id="fig|656366.3.peg.1972"/>